<evidence type="ECO:0000313" key="4">
    <source>
        <dbReference type="RefSeq" id="XP_025024398.1"/>
    </source>
</evidence>
<gene>
    <name evidence="4" type="primary">MILR1</name>
</gene>
<accession>A0A9F5N1D0</accession>
<feature type="signal peptide" evidence="2">
    <location>
        <begin position="1"/>
        <end position="21"/>
    </location>
</feature>
<keyword evidence="1" id="KW-0812">Transmembrane</keyword>
<keyword evidence="1" id="KW-1133">Transmembrane helix</keyword>
<proteinExistence type="predicted"/>
<name>A0A9F5N1D0_PYTBI</name>
<dbReference type="CTD" id="284021"/>
<organism evidence="3 4">
    <name type="scientific">Python bivittatus</name>
    <name type="common">Burmese python</name>
    <name type="synonym">Python molurus bivittatus</name>
    <dbReference type="NCBI Taxonomy" id="176946"/>
    <lineage>
        <taxon>Eukaryota</taxon>
        <taxon>Metazoa</taxon>
        <taxon>Chordata</taxon>
        <taxon>Craniata</taxon>
        <taxon>Vertebrata</taxon>
        <taxon>Euteleostomi</taxon>
        <taxon>Lepidosauria</taxon>
        <taxon>Squamata</taxon>
        <taxon>Bifurcata</taxon>
        <taxon>Unidentata</taxon>
        <taxon>Episquamata</taxon>
        <taxon>Toxicofera</taxon>
        <taxon>Serpentes</taxon>
        <taxon>Henophidia</taxon>
        <taxon>Pythonidae</taxon>
        <taxon>Python</taxon>
    </lineage>
</organism>
<protein>
    <submittedName>
        <fullName evidence="4">Allergin-1</fullName>
    </submittedName>
</protein>
<reference evidence="4" key="1">
    <citation type="submission" date="2025-08" db="UniProtKB">
        <authorList>
            <consortium name="RefSeq"/>
        </authorList>
    </citation>
    <scope>IDENTIFICATION</scope>
    <source>
        <tissue evidence="4">Liver</tissue>
    </source>
</reference>
<evidence type="ECO:0000256" key="2">
    <source>
        <dbReference type="SAM" id="SignalP"/>
    </source>
</evidence>
<dbReference type="AlphaFoldDB" id="A0A9F5N1D0"/>
<dbReference type="OMA" id="HCLPINY"/>
<keyword evidence="2" id="KW-0732">Signal</keyword>
<keyword evidence="1" id="KW-0472">Membrane</keyword>
<feature type="transmembrane region" description="Helical" evidence="1">
    <location>
        <begin position="197"/>
        <end position="223"/>
    </location>
</feature>
<keyword evidence="3" id="KW-1185">Reference proteome</keyword>
<dbReference type="KEGG" id="pbi:112541017"/>
<dbReference type="Proteomes" id="UP000695026">
    <property type="component" value="Unplaced"/>
</dbReference>
<dbReference type="GeneID" id="112541017"/>
<feature type="chain" id="PRO_5039906742" evidence="2">
    <location>
        <begin position="22"/>
        <end position="311"/>
    </location>
</feature>
<dbReference type="OrthoDB" id="9947088at2759"/>
<sequence>MTKSLRCLYLLLMFFHSGVQNMKGGGDDDGNRAKNELSQNVTSCSKFMKGLKIYSPTPETTIGGNVTLECYWETDCLPINYTLFLNKMRALRPATQNRREEKVIFNFTVNSSSELGQYKCKAEGKIEPAYSQGFNFTLRDAVIVIALVMVHVLSPKLQLHIRASELGQYKCKAEGKIEPAYSRGFNFTLRAEERNNLVAFIVPPLVVLLLLIAVVVAIPLLILPWCKTRKLKSANISTAYDDIGGNQLDNESYVAYGVTEENEYCNVKIKTKTEDYRNGNFILCGSKAFCVRVYAHAYIYLRMTKCVHLGW</sequence>
<evidence type="ECO:0000313" key="3">
    <source>
        <dbReference type="Proteomes" id="UP000695026"/>
    </source>
</evidence>
<dbReference type="RefSeq" id="XP_025024398.1">
    <property type="nucleotide sequence ID" value="XM_025168630.1"/>
</dbReference>
<evidence type="ECO:0000256" key="1">
    <source>
        <dbReference type="SAM" id="Phobius"/>
    </source>
</evidence>